<dbReference type="PANTHER" id="PTHR43033:SF5">
    <property type="entry name" value="TRNA(ILE)-LYSIDINE SYNTHETASE"/>
    <property type="match status" value="1"/>
</dbReference>
<evidence type="ECO:0000256" key="6">
    <source>
        <dbReference type="HAMAP-Rule" id="MF_01161"/>
    </source>
</evidence>
<gene>
    <name evidence="6 8" type="primary">tilS</name>
    <name evidence="8" type="ORF">AAC691_19530</name>
</gene>
<dbReference type="CDD" id="cd01992">
    <property type="entry name" value="TilS_N"/>
    <property type="match status" value="1"/>
</dbReference>
<evidence type="ECO:0000256" key="2">
    <source>
        <dbReference type="ARBA" id="ARBA00022694"/>
    </source>
</evidence>
<feature type="domain" description="tRNA(Ile)-lysidine/2-thiocytidine synthase N-terminal" evidence="7">
    <location>
        <begin position="44"/>
        <end position="217"/>
    </location>
</feature>
<reference evidence="8 9" key="1">
    <citation type="submission" date="2024-04" db="EMBL/GenBank/DDBJ databases">
        <title>Complete genome sequence of Nguyenibacter vanlangesis HBCM-1154, a strain capable of nitrogen fixation, IAA production, and phosphorus solubilization isolated from sugarcane soil.</title>
        <authorList>
            <person name="MY HANH P."/>
        </authorList>
    </citation>
    <scope>NUCLEOTIDE SEQUENCE [LARGE SCALE GENOMIC DNA]</scope>
    <source>
        <strain evidence="8 9">HBCM 1154</strain>
    </source>
</reference>
<sequence>MTAPGETPPGGQGGAGPLDDAAFAAAIAPLGPWLPDRPDMPPVGLAVSGGADSLCLAFLAGRWRRRVRALIVDHGLRAASGGEARLTRDRLHAMGIPADILMLDGLHPGPGLADRARRARYAALARACRAYGIVDLLLGHHADDQAETILIRRRAASGPDGLAGMARVSILPDMRLVRPLLSFGRDRLRATLRHAGLEWVEDPSNADPCAERARVRAALAHDPDRAAQALLEAGRQGAARMARDVARAARLADTATAAVGGWVALRGDPSCPRDLALLIRAVSGRDYPPSARAVAALCAGPRAVISGAVTLGGVCLVPAGAALRRAGLSWLLVREEAAMQPPVPARPGGMWDGRFVLCAPPGTDLSGVTIGAAGPPACWAPRHWRSVWPARALRTAPALHRAGRVVAVPGLAICHAPDLAAVRLLPAAGAAATESARFAGGPGAEF</sequence>
<dbReference type="GO" id="GO:0032267">
    <property type="term" value="F:tRNA(Ile)-lysidine synthase activity"/>
    <property type="evidence" value="ECO:0007669"/>
    <property type="project" value="UniProtKB-EC"/>
</dbReference>
<comment type="subcellular location">
    <subcellularLocation>
        <location evidence="6">Cytoplasm</location>
    </subcellularLocation>
</comment>
<keyword evidence="3 6" id="KW-0547">Nucleotide-binding</keyword>
<comment type="catalytic activity">
    <reaction evidence="5 6">
        <text>cytidine(34) in tRNA(Ile2) + L-lysine + ATP = lysidine(34) in tRNA(Ile2) + AMP + diphosphate + H(+)</text>
        <dbReference type="Rhea" id="RHEA:43744"/>
        <dbReference type="Rhea" id="RHEA-COMP:10625"/>
        <dbReference type="Rhea" id="RHEA-COMP:10670"/>
        <dbReference type="ChEBI" id="CHEBI:15378"/>
        <dbReference type="ChEBI" id="CHEBI:30616"/>
        <dbReference type="ChEBI" id="CHEBI:32551"/>
        <dbReference type="ChEBI" id="CHEBI:33019"/>
        <dbReference type="ChEBI" id="CHEBI:82748"/>
        <dbReference type="ChEBI" id="CHEBI:83665"/>
        <dbReference type="ChEBI" id="CHEBI:456215"/>
        <dbReference type="EC" id="6.3.4.19"/>
    </reaction>
</comment>
<dbReference type="EC" id="6.3.4.19" evidence="6"/>
<dbReference type="Pfam" id="PF01171">
    <property type="entry name" value="ATP_bind_3"/>
    <property type="match status" value="1"/>
</dbReference>
<dbReference type="PANTHER" id="PTHR43033">
    <property type="entry name" value="TRNA(ILE)-LYSIDINE SYNTHASE-RELATED"/>
    <property type="match status" value="1"/>
</dbReference>
<feature type="binding site" evidence="6">
    <location>
        <begin position="48"/>
        <end position="53"/>
    </location>
    <ligand>
        <name>ATP</name>
        <dbReference type="ChEBI" id="CHEBI:30616"/>
    </ligand>
</feature>
<evidence type="ECO:0000256" key="5">
    <source>
        <dbReference type="ARBA" id="ARBA00048539"/>
    </source>
</evidence>
<dbReference type="InterPro" id="IPR012795">
    <property type="entry name" value="tRNA_Ile_lys_synt_N"/>
</dbReference>
<evidence type="ECO:0000313" key="8">
    <source>
        <dbReference type="EMBL" id="XAE42416.1"/>
    </source>
</evidence>
<accession>A0ABZ3D4L2</accession>
<dbReference type="InterPro" id="IPR012094">
    <property type="entry name" value="tRNA_Ile_lys_synt"/>
</dbReference>
<evidence type="ECO:0000313" key="9">
    <source>
        <dbReference type="Proteomes" id="UP001449795"/>
    </source>
</evidence>
<organism evidence="8 9">
    <name type="scientific">Nguyenibacter vanlangensis</name>
    <dbReference type="NCBI Taxonomy" id="1216886"/>
    <lineage>
        <taxon>Bacteria</taxon>
        <taxon>Pseudomonadati</taxon>
        <taxon>Pseudomonadota</taxon>
        <taxon>Alphaproteobacteria</taxon>
        <taxon>Acetobacterales</taxon>
        <taxon>Acetobacteraceae</taxon>
        <taxon>Nguyenibacter</taxon>
    </lineage>
</organism>
<keyword evidence="2 6" id="KW-0819">tRNA processing</keyword>
<comment type="similarity">
    <text evidence="6">Belongs to the tRNA(Ile)-lysidine synthase family.</text>
</comment>
<keyword evidence="6" id="KW-0963">Cytoplasm</keyword>
<evidence type="ECO:0000256" key="3">
    <source>
        <dbReference type="ARBA" id="ARBA00022741"/>
    </source>
</evidence>
<evidence type="ECO:0000256" key="4">
    <source>
        <dbReference type="ARBA" id="ARBA00022840"/>
    </source>
</evidence>
<keyword evidence="9" id="KW-1185">Reference proteome</keyword>
<evidence type="ECO:0000256" key="1">
    <source>
        <dbReference type="ARBA" id="ARBA00022598"/>
    </source>
</evidence>
<evidence type="ECO:0000259" key="7">
    <source>
        <dbReference type="Pfam" id="PF01171"/>
    </source>
</evidence>
<proteinExistence type="inferred from homology"/>
<comment type="function">
    <text evidence="6">Ligates lysine onto the cytidine present at position 34 of the AUA codon-specific tRNA(Ile) that contains the anticodon CAU, in an ATP-dependent manner. Cytidine is converted to lysidine, thus changing the amino acid specificity of the tRNA from methionine to isoleucine.</text>
</comment>
<dbReference type="EMBL" id="CP152276">
    <property type="protein sequence ID" value="XAE42416.1"/>
    <property type="molecule type" value="Genomic_DNA"/>
</dbReference>
<dbReference type="Proteomes" id="UP001449795">
    <property type="component" value="Chromosome"/>
</dbReference>
<keyword evidence="1 6" id="KW-0436">Ligase</keyword>
<protein>
    <recommendedName>
        <fullName evidence="6">tRNA(Ile)-lysidine synthase</fullName>
        <ecNumber evidence="6">6.3.4.19</ecNumber>
    </recommendedName>
    <alternativeName>
        <fullName evidence="6">tRNA(Ile)-2-lysyl-cytidine synthase</fullName>
    </alternativeName>
    <alternativeName>
        <fullName evidence="6">tRNA(Ile)-lysidine synthetase</fullName>
    </alternativeName>
</protein>
<dbReference type="InterPro" id="IPR014729">
    <property type="entry name" value="Rossmann-like_a/b/a_fold"/>
</dbReference>
<comment type="domain">
    <text evidence="6">The N-terminal region contains the highly conserved SGGXDS motif, predicted to be a P-loop motif involved in ATP binding.</text>
</comment>
<dbReference type="InterPro" id="IPR011063">
    <property type="entry name" value="TilS/TtcA_N"/>
</dbReference>
<dbReference type="SUPFAM" id="SSF52402">
    <property type="entry name" value="Adenine nucleotide alpha hydrolases-like"/>
    <property type="match status" value="1"/>
</dbReference>
<name>A0ABZ3D4L2_9PROT</name>
<dbReference type="HAMAP" id="MF_01161">
    <property type="entry name" value="tRNA_Ile_lys_synt"/>
    <property type="match status" value="1"/>
</dbReference>
<dbReference type="RefSeq" id="WP_342628156.1">
    <property type="nucleotide sequence ID" value="NZ_CP152276.1"/>
</dbReference>
<keyword evidence="4 6" id="KW-0067">ATP-binding</keyword>
<dbReference type="NCBIfam" id="TIGR02432">
    <property type="entry name" value="lysidine_TilS_N"/>
    <property type="match status" value="1"/>
</dbReference>
<dbReference type="Gene3D" id="3.40.50.620">
    <property type="entry name" value="HUPs"/>
    <property type="match status" value="1"/>
</dbReference>